<comment type="caution">
    <text evidence="1">The sequence shown here is derived from an EMBL/GenBank/DDBJ whole genome shotgun (WGS) entry which is preliminary data.</text>
</comment>
<protein>
    <submittedName>
        <fullName evidence="1">Uncharacterized protein</fullName>
    </submittedName>
</protein>
<organism evidence="1 2">
    <name type="scientific">Mycolicibacterium brisbanense</name>
    <dbReference type="NCBI Taxonomy" id="146020"/>
    <lineage>
        <taxon>Bacteria</taxon>
        <taxon>Bacillati</taxon>
        <taxon>Actinomycetota</taxon>
        <taxon>Actinomycetes</taxon>
        <taxon>Mycobacteriales</taxon>
        <taxon>Mycobacteriaceae</taxon>
        <taxon>Mycolicibacterium</taxon>
    </lineage>
</organism>
<reference evidence="2" key="1">
    <citation type="journal article" date="2016" name="Genome Announc.">
        <title>Draft Genome Sequences of Five Rapidly Growing Mycobacterium Species, M. thermoresistibile, M. fortuitum subsp. acetamidolyticum, M. canariasense, M. brisbanense, and M. novocastrense.</title>
        <authorList>
            <person name="Katahira K."/>
            <person name="Ogura Y."/>
            <person name="Gotoh Y."/>
            <person name="Hayashi T."/>
        </authorList>
    </citation>
    <scope>NUCLEOTIDE SEQUENCE [LARGE SCALE GENOMIC DNA]</scope>
    <source>
        <strain evidence="2">JCM15654</strain>
    </source>
</reference>
<proteinExistence type="predicted"/>
<dbReference type="OrthoDB" id="2111648at2"/>
<dbReference type="AlphaFoldDB" id="A0A117I772"/>
<sequence length="251" mass="27058">MTVTGLHTLPAGSALFARYAYPPNELGYCGPGDSGVLLRGDDAARVASHAREFDGAWPYLSTIARATGSDPLDVDVVRGYWLGGPPLRRVDPAVLLATLRAAFSGQVTGLLDDVESTPAVLAHHSFHVFAVYPWVRFLDREPATALKVLQSCRIRWGTVTAVDGEHAVIDACPLVLDDDLLRLGPQSPERVRWSRDGASFVTAPTPGTVVSAHWDWVCDILTDDECAALREATTTTLDMVNAARRTRGGLP</sequence>
<evidence type="ECO:0000313" key="2">
    <source>
        <dbReference type="Proteomes" id="UP000069620"/>
    </source>
</evidence>
<dbReference type="STRING" id="146020.RMCB_5225"/>
<keyword evidence="2" id="KW-1185">Reference proteome</keyword>
<dbReference type="Proteomes" id="UP000069620">
    <property type="component" value="Unassembled WGS sequence"/>
</dbReference>
<name>A0A117I772_9MYCO</name>
<dbReference type="EMBL" id="BCSX01000045">
    <property type="protein sequence ID" value="GAS91129.1"/>
    <property type="molecule type" value="Genomic_DNA"/>
</dbReference>
<accession>A0A117I772</accession>
<dbReference type="RefSeq" id="WP_062831089.1">
    <property type="nucleotide sequence ID" value="NZ_BCSX01000045.1"/>
</dbReference>
<dbReference type="InterPro" id="IPR045660">
    <property type="entry name" value="DUF6390"/>
</dbReference>
<evidence type="ECO:0000313" key="1">
    <source>
        <dbReference type="EMBL" id="GAS91129.1"/>
    </source>
</evidence>
<reference evidence="2" key="2">
    <citation type="submission" date="2016-02" db="EMBL/GenBank/DDBJ databases">
        <title>Draft genome sequence of five rapidly growing Mycobacterium species.</title>
        <authorList>
            <person name="Katahira K."/>
            <person name="Gotou Y."/>
            <person name="Iida K."/>
            <person name="Ogura Y."/>
            <person name="Hayashi T."/>
        </authorList>
    </citation>
    <scope>NUCLEOTIDE SEQUENCE [LARGE SCALE GENOMIC DNA]</scope>
    <source>
        <strain evidence="2">JCM15654</strain>
    </source>
</reference>
<dbReference type="Pfam" id="PF19927">
    <property type="entry name" value="DUF6390"/>
    <property type="match status" value="1"/>
</dbReference>
<gene>
    <name evidence="1" type="ORF">RMCB_5225</name>
</gene>